<keyword evidence="1" id="KW-0812">Transmembrane</keyword>
<dbReference type="Proteomes" id="UP000256977">
    <property type="component" value="Unassembled WGS sequence"/>
</dbReference>
<feature type="transmembrane region" description="Helical" evidence="1">
    <location>
        <begin position="269"/>
        <end position="288"/>
    </location>
</feature>
<sequence length="882" mass="101074">MGDSPVGANGTLEWTKPGVSKTWSHMPISKEDLAVRTEFAWFTGRIPTGADRQMVRDPYILFMNASYEFEVYSGTKLLYRQGGMQEGTNPLRANKPVFVSLAEASPDLPLLLRVHSNRDNYIHGKIGPVKYGVQADLKLALIKSDALNGFGAIVFFMIGFAALLMYFIHRDHPPLLYFALFSLMVSFNILLSSHSLMIFTDFSPIEIYLQDPLRGCMLYLFALYFNSILQPVFARAVRTIGIVMPVAGLLMSAAKLTVPGFIGMYSHEILIVKELGFSLLCAFCLFVIAMSLRSRINSEAVWFISGFSLFLLINMIGYPLRVYMENDPNTELFGYTPLEFIQFMRLCLDYTLLFSTIFFAVILFKGYAAVYRTTQSNNLKLTNWNQSLEAEVKERTRSIQNLLDYAGQGFLTFDKRLIVQEEYSIECRRLFGKEIADSRYTELLYPVDETERDLHEELLDSVFHGVDELQREVCLSLLPGEAEVFGRRVSLQYKWIPPEDSTFGKVMVILTDITERRRLESQMAKERHVLNRVVWVVKHYRDFKEMVEEYRAFARRGRYELMSLPTSSEEKWAELSRIVHTFKGNFAQIDFTHTMERLHELETELVEWKTQAALRTPHAFSSTSLAEWLDGFDLLEWLEEDLRILRGILGDGFDAGQETVTIEISRLRHLEQQVYTLLPGSSAQRIVSELKKLQYRPFKELLSMYPDYSMKLAHRTGKEIHPIEIRGGELLVDPERYIDFTRTLIHVFRNMIDHGIETPEYRTGIGKDRSGTLLCELSNDEQEIRIRLSNDGKEMNLPQIGTQAVTRGFCTQEEFDAWPPATQLMMIFREGFTTGKAVNELSGRGIGLFAVVSALESLNGKVHVESSAENGTSFTFMLPRQD</sequence>
<dbReference type="InterPro" id="IPR036641">
    <property type="entry name" value="HPT_dom_sf"/>
</dbReference>
<dbReference type="SUPFAM" id="SSF55874">
    <property type="entry name" value="ATPase domain of HSP90 chaperone/DNA topoisomerase II/histidine kinase"/>
    <property type="match status" value="1"/>
</dbReference>
<dbReference type="PANTHER" id="PTHR43395:SF1">
    <property type="entry name" value="CHEMOTAXIS PROTEIN CHEA"/>
    <property type="match status" value="1"/>
</dbReference>
<feature type="transmembrane region" description="Helical" evidence="1">
    <location>
        <begin position="241"/>
        <end position="263"/>
    </location>
</feature>
<dbReference type="EMBL" id="QRDZ01000004">
    <property type="protein sequence ID" value="RED85436.1"/>
    <property type="molecule type" value="Genomic_DNA"/>
</dbReference>
<proteinExistence type="predicted"/>
<dbReference type="InterPro" id="IPR051315">
    <property type="entry name" value="Bact_Chemotaxis_CheA"/>
</dbReference>
<feature type="transmembrane region" description="Helical" evidence="1">
    <location>
        <begin position="340"/>
        <end position="364"/>
    </location>
</feature>
<dbReference type="SMART" id="SM00387">
    <property type="entry name" value="HATPase_c"/>
    <property type="match status" value="1"/>
</dbReference>
<dbReference type="Pfam" id="PF02518">
    <property type="entry name" value="HATPase_c"/>
    <property type="match status" value="1"/>
</dbReference>
<dbReference type="InterPro" id="IPR036890">
    <property type="entry name" value="HATPase_C_sf"/>
</dbReference>
<feature type="transmembrane region" description="Helical" evidence="1">
    <location>
        <begin position="175"/>
        <end position="200"/>
    </location>
</feature>
<dbReference type="PANTHER" id="PTHR43395">
    <property type="entry name" value="SENSOR HISTIDINE KINASE CHEA"/>
    <property type="match status" value="1"/>
</dbReference>
<dbReference type="GO" id="GO:0000160">
    <property type="term" value="P:phosphorelay signal transduction system"/>
    <property type="evidence" value="ECO:0007669"/>
    <property type="project" value="InterPro"/>
</dbReference>
<keyword evidence="1" id="KW-0472">Membrane</keyword>
<comment type="caution">
    <text evidence="3">The sequence shown here is derived from an EMBL/GenBank/DDBJ whole genome shotgun (WGS) entry which is preliminary data.</text>
</comment>
<dbReference type="InterPro" id="IPR003594">
    <property type="entry name" value="HATPase_dom"/>
</dbReference>
<dbReference type="AlphaFoldDB" id="A0A3D9KHS3"/>
<evidence type="ECO:0000313" key="3">
    <source>
        <dbReference type="EMBL" id="RED85436.1"/>
    </source>
</evidence>
<evidence type="ECO:0000256" key="1">
    <source>
        <dbReference type="SAM" id="Phobius"/>
    </source>
</evidence>
<keyword evidence="4" id="KW-1185">Reference proteome</keyword>
<protein>
    <submittedName>
        <fullName evidence="3">Hpt domain-containing protein</fullName>
    </submittedName>
</protein>
<accession>A0A3D9KHS3</accession>
<feature type="transmembrane region" description="Helical" evidence="1">
    <location>
        <begin position="212"/>
        <end position="229"/>
    </location>
</feature>
<evidence type="ECO:0000313" key="4">
    <source>
        <dbReference type="Proteomes" id="UP000256977"/>
    </source>
</evidence>
<dbReference type="Gene3D" id="3.30.450.20">
    <property type="entry name" value="PAS domain"/>
    <property type="match status" value="1"/>
</dbReference>
<organism evidence="3 4">
    <name type="scientific">Cohnella phaseoli</name>
    <dbReference type="NCBI Taxonomy" id="456490"/>
    <lineage>
        <taxon>Bacteria</taxon>
        <taxon>Bacillati</taxon>
        <taxon>Bacillota</taxon>
        <taxon>Bacilli</taxon>
        <taxon>Bacillales</taxon>
        <taxon>Paenibacillaceae</taxon>
        <taxon>Cohnella</taxon>
    </lineage>
</organism>
<dbReference type="SUPFAM" id="SSF47226">
    <property type="entry name" value="Histidine-containing phosphotransfer domain, HPT domain"/>
    <property type="match status" value="1"/>
</dbReference>
<feature type="domain" description="Histidine kinase/HSP90-like ATPase" evidence="2">
    <location>
        <begin position="739"/>
        <end position="882"/>
    </location>
</feature>
<feature type="transmembrane region" description="Helical" evidence="1">
    <location>
        <begin position="146"/>
        <end position="168"/>
    </location>
</feature>
<feature type="transmembrane region" description="Helical" evidence="1">
    <location>
        <begin position="300"/>
        <end position="320"/>
    </location>
</feature>
<evidence type="ECO:0000259" key="2">
    <source>
        <dbReference type="SMART" id="SM00387"/>
    </source>
</evidence>
<dbReference type="Gene3D" id="3.30.565.10">
    <property type="entry name" value="Histidine kinase-like ATPase, C-terminal domain"/>
    <property type="match status" value="1"/>
</dbReference>
<name>A0A3D9KHS3_9BACL</name>
<gene>
    <name evidence="3" type="ORF">DFP98_104141</name>
</gene>
<dbReference type="Gene3D" id="1.20.120.160">
    <property type="entry name" value="HPT domain"/>
    <property type="match status" value="1"/>
</dbReference>
<reference evidence="3 4" key="1">
    <citation type="submission" date="2018-07" db="EMBL/GenBank/DDBJ databases">
        <title>Genomic Encyclopedia of Type Strains, Phase III (KMG-III): the genomes of soil and plant-associated and newly described type strains.</title>
        <authorList>
            <person name="Whitman W."/>
        </authorList>
    </citation>
    <scope>NUCLEOTIDE SEQUENCE [LARGE SCALE GENOMIC DNA]</scope>
    <source>
        <strain evidence="3 4">CECT 7287</strain>
    </source>
</reference>
<keyword evidence="1" id="KW-1133">Transmembrane helix</keyword>